<reference evidence="1 2" key="1">
    <citation type="submission" date="2021-06" db="EMBL/GenBank/DDBJ databases">
        <authorList>
            <person name="Kallberg Y."/>
            <person name="Tangrot J."/>
            <person name="Rosling A."/>
        </authorList>
    </citation>
    <scope>NUCLEOTIDE SEQUENCE [LARGE SCALE GENOMIC DNA]</scope>
    <source>
        <strain evidence="1 2">120-4 pot B 10/14</strain>
    </source>
</reference>
<feature type="non-terminal residue" evidence="1">
    <location>
        <position position="1"/>
    </location>
</feature>
<comment type="caution">
    <text evidence="1">The sequence shown here is derived from an EMBL/GenBank/DDBJ whole genome shotgun (WGS) entry which is preliminary data.</text>
</comment>
<organism evidence="1 2">
    <name type="scientific">Gigaspora margarita</name>
    <dbReference type="NCBI Taxonomy" id="4874"/>
    <lineage>
        <taxon>Eukaryota</taxon>
        <taxon>Fungi</taxon>
        <taxon>Fungi incertae sedis</taxon>
        <taxon>Mucoromycota</taxon>
        <taxon>Glomeromycotina</taxon>
        <taxon>Glomeromycetes</taxon>
        <taxon>Diversisporales</taxon>
        <taxon>Gigasporaceae</taxon>
        <taxon>Gigaspora</taxon>
    </lineage>
</organism>
<proteinExistence type="predicted"/>
<feature type="non-terminal residue" evidence="1">
    <location>
        <position position="69"/>
    </location>
</feature>
<evidence type="ECO:0000313" key="2">
    <source>
        <dbReference type="Proteomes" id="UP000789901"/>
    </source>
</evidence>
<sequence>AKLCKVYILGCIPKISRFYVTNNNLMYTLLYSVCLEALRNDICKSSSEAITSIYKQAFVTKTRLDGRPK</sequence>
<dbReference type="EMBL" id="CAJVQB010117641">
    <property type="protein sequence ID" value="CAG8852909.1"/>
    <property type="molecule type" value="Genomic_DNA"/>
</dbReference>
<protein>
    <submittedName>
        <fullName evidence="1">43055_t:CDS:1</fullName>
    </submittedName>
</protein>
<keyword evidence="2" id="KW-1185">Reference proteome</keyword>
<gene>
    <name evidence="1" type="ORF">GMARGA_LOCUS41730</name>
</gene>
<name>A0ABN7XF82_GIGMA</name>
<dbReference type="Proteomes" id="UP000789901">
    <property type="component" value="Unassembled WGS sequence"/>
</dbReference>
<evidence type="ECO:0000313" key="1">
    <source>
        <dbReference type="EMBL" id="CAG8852909.1"/>
    </source>
</evidence>
<accession>A0ABN7XF82</accession>